<keyword evidence="6" id="KW-0969">Cilium</keyword>
<name>A0ABU6JDL1_9BURK</name>
<dbReference type="RefSeq" id="WP_326508053.1">
    <property type="nucleotide sequence ID" value="NZ_JAWIIV010000018.1"/>
</dbReference>
<keyword evidence="3" id="KW-1005">Bacterial flagellum biogenesis</keyword>
<keyword evidence="2" id="KW-0963">Cytoplasm</keyword>
<evidence type="ECO:0000256" key="1">
    <source>
        <dbReference type="ARBA" id="ARBA00004514"/>
    </source>
</evidence>
<sequence>MDSQEVIALYETVADITDQMLAAARVGDWEKLAALESRCSSQVEMLKKSEEPRQPLSPLARETKSRIIKKILDDDRQIRDITEPWMARLSAIMKNAGSAERLLPKVYGTKQNG</sequence>
<comment type="caution">
    <text evidence="6">The sequence shown here is derived from an EMBL/GenBank/DDBJ whole genome shotgun (WGS) entry which is preliminary data.</text>
</comment>
<keyword evidence="6" id="KW-0282">Flagellum</keyword>
<dbReference type="Gene3D" id="1.20.58.380">
    <property type="entry name" value="Flagellar protein flit"/>
    <property type="match status" value="1"/>
</dbReference>
<keyword evidence="7" id="KW-1185">Reference proteome</keyword>
<accession>A0ABU6JDL1</accession>
<evidence type="ECO:0000313" key="6">
    <source>
        <dbReference type="EMBL" id="MEC4721347.1"/>
    </source>
</evidence>
<evidence type="ECO:0000256" key="2">
    <source>
        <dbReference type="ARBA" id="ARBA00022490"/>
    </source>
</evidence>
<dbReference type="InterPro" id="IPR008622">
    <property type="entry name" value="FliT"/>
</dbReference>
<evidence type="ECO:0000256" key="3">
    <source>
        <dbReference type="ARBA" id="ARBA00022795"/>
    </source>
</evidence>
<protein>
    <recommendedName>
        <fullName evidence="5">Flagellar protein FliT</fullName>
    </recommendedName>
</protein>
<dbReference type="Pfam" id="PF05400">
    <property type="entry name" value="FliT"/>
    <property type="match status" value="1"/>
</dbReference>
<evidence type="ECO:0000256" key="4">
    <source>
        <dbReference type="ARBA" id="ARBA00023186"/>
    </source>
</evidence>
<keyword evidence="6" id="KW-0966">Cell projection</keyword>
<reference evidence="6 7" key="1">
    <citation type="submission" date="2023-10" db="EMBL/GenBank/DDBJ databases">
        <title>Noviherbaspirillum sp. CPCC 100848 genome assembly.</title>
        <authorList>
            <person name="Li X.Y."/>
            <person name="Fang X.M."/>
        </authorList>
    </citation>
    <scope>NUCLEOTIDE SEQUENCE [LARGE SCALE GENOMIC DNA]</scope>
    <source>
        <strain evidence="6 7">CPCC 100848</strain>
    </source>
</reference>
<evidence type="ECO:0000313" key="7">
    <source>
        <dbReference type="Proteomes" id="UP001352263"/>
    </source>
</evidence>
<dbReference type="EMBL" id="JAWIIV010000018">
    <property type="protein sequence ID" value="MEC4721347.1"/>
    <property type="molecule type" value="Genomic_DNA"/>
</dbReference>
<proteinExistence type="predicted"/>
<gene>
    <name evidence="6" type="ORF">RY831_19460</name>
</gene>
<dbReference type="Proteomes" id="UP001352263">
    <property type="component" value="Unassembled WGS sequence"/>
</dbReference>
<comment type="subcellular location">
    <subcellularLocation>
        <location evidence="1">Cytoplasm</location>
        <location evidence="1">Cytosol</location>
    </subcellularLocation>
</comment>
<evidence type="ECO:0000256" key="5">
    <source>
        <dbReference type="ARBA" id="ARBA00093797"/>
    </source>
</evidence>
<organism evidence="6 7">
    <name type="scientific">Noviherbaspirillum album</name>
    <dbReference type="NCBI Taxonomy" id="3080276"/>
    <lineage>
        <taxon>Bacteria</taxon>
        <taxon>Pseudomonadati</taxon>
        <taxon>Pseudomonadota</taxon>
        <taxon>Betaproteobacteria</taxon>
        <taxon>Burkholderiales</taxon>
        <taxon>Oxalobacteraceae</taxon>
        <taxon>Noviherbaspirillum</taxon>
    </lineage>
</organism>
<keyword evidence="4" id="KW-0143">Chaperone</keyword>